<dbReference type="InterPro" id="IPR002059">
    <property type="entry name" value="CSP_DNA-bd"/>
</dbReference>
<dbReference type="InterPro" id="IPR011129">
    <property type="entry name" value="CSD"/>
</dbReference>
<dbReference type="PROSITE" id="PS51857">
    <property type="entry name" value="CSD_2"/>
    <property type="match status" value="1"/>
</dbReference>
<dbReference type="PANTHER" id="PTHR12962:SF1">
    <property type="entry name" value="COLD SHOCK DOMAIN-CONTAINING PROTEIN CG9705"/>
    <property type="match status" value="1"/>
</dbReference>
<dbReference type="CDD" id="cd00164">
    <property type="entry name" value="S1_like"/>
    <property type="match status" value="1"/>
</dbReference>
<dbReference type="FunFam" id="2.40.50.140:FF:000086">
    <property type="entry name" value="Cold shock domain-containing protein C2"/>
    <property type="match status" value="1"/>
</dbReference>
<dbReference type="InterPro" id="IPR012340">
    <property type="entry name" value="NA-bd_OB-fold"/>
</dbReference>
<proteinExistence type="evidence at transcript level"/>
<evidence type="ECO:0000259" key="3">
    <source>
        <dbReference type="PROSITE" id="PS51857"/>
    </source>
</evidence>
<reference evidence="4" key="1">
    <citation type="submission" date="2017-11" db="EMBL/GenBank/DDBJ databases">
        <title>The sensing device of the deep-sea amphipod.</title>
        <authorList>
            <person name="Kobayashi H."/>
            <person name="Nagahama T."/>
            <person name="Arai W."/>
            <person name="Sasagawa Y."/>
            <person name="Umeda M."/>
            <person name="Hayashi T."/>
            <person name="Nikaido I."/>
            <person name="Watanabe H."/>
            <person name="Oguri K."/>
            <person name="Kitazato H."/>
            <person name="Fujioka K."/>
            <person name="Kido Y."/>
            <person name="Takami H."/>
        </authorList>
    </citation>
    <scope>NUCLEOTIDE SEQUENCE</scope>
    <source>
        <tissue evidence="4">Whole body</tissue>
    </source>
</reference>
<dbReference type="EMBL" id="IACT01004728">
    <property type="protein sequence ID" value="LAC23908.1"/>
    <property type="molecule type" value="mRNA"/>
</dbReference>
<dbReference type="PANTHER" id="PTHR12962">
    <property type="entry name" value="CALCIUM-REGULATED HEAT STABLE PROTEIN CRHSP-24-RELATED"/>
    <property type="match status" value="1"/>
</dbReference>
<dbReference type="InterPro" id="IPR052069">
    <property type="entry name" value="Ca-reg_mRNA-binding_domain"/>
</dbReference>
<dbReference type="Pfam" id="PF00313">
    <property type="entry name" value="CSD"/>
    <property type="match status" value="1"/>
</dbReference>
<name>A0A6A7FZ68_9CRUS</name>
<dbReference type="GO" id="GO:0005737">
    <property type="term" value="C:cytoplasm"/>
    <property type="evidence" value="ECO:0007669"/>
    <property type="project" value="TreeGrafter"/>
</dbReference>
<dbReference type="Gene3D" id="2.40.50.140">
    <property type="entry name" value="Nucleic acid-binding proteins"/>
    <property type="match status" value="1"/>
</dbReference>
<dbReference type="GO" id="GO:0043488">
    <property type="term" value="P:regulation of mRNA stability"/>
    <property type="evidence" value="ECO:0007669"/>
    <property type="project" value="TreeGrafter"/>
</dbReference>
<keyword evidence="1" id="KW-0597">Phosphoprotein</keyword>
<sequence length="128" mass="14218">MSSGGAAAKQPDSGVKLQLPSPIVTRRTRTLSTNQIALSNPQVMGKIKSFCRAKGHGFVTPLDGTVDIFVHISDVEGEYIPREGDEVRYRLCPIPPKREKMQATHMQIINFTPEVHLKWDCATSEDEL</sequence>
<evidence type="ECO:0000256" key="2">
    <source>
        <dbReference type="SAM" id="MobiDB-lite"/>
    </source>
</evidence>
<protein>
    <submittedName>
        <fullName evidence="4">Cold shock domain-containing protein CG9705-like</fullName>
    </submittedName>
</protein>
<dbReference type="SUPFAM" id="SSF50249">
    <property type="entry name" value="Nucleic acid-binding proteins"/>
    <property type="match status" value="1"/>
</dbReference>
<feature type="region of interest" description="Disordered" evidence="2">
    <location>
        <begin position="1"/>
        <end position="20"/>
    </location>
</feature>
<accession>A0A6A7FZ68</accession>
<evidence type="ECO:0000256" key="1">
    <source>
        <dbReference type="ARBA" id="ARBA00022553"/>
    </source>
</evidence>
<dbReference type="AlphaFoldDB" id="A0A6A7FZ68"/>
<feature type="domain" description="CSD" evidence="3">
    <location>
        <begin position="42"/>
        <end position="108"/>
    </location>
</feature>
<evidence type="ECO:0000313" key="4">
    <source>
        <dbReference type="EMBL" id="LAC23908.1"/>
    </source>
</evidence>
<dbReference type="GO" id="GO:0003730">
    <property type="term" value="F:mRNA 3'-UTR binding"/>
    <property type="evidence" value="ECO:0007669"/>
    <property type="project" value="TreeGrafter"/>
</dbReference>
<organism evidence="4">
    <name type="scientific">Hirondellea gigas</name>
    <dbReference type="NCBI Taxonomy" id="1518452"/>
    <lineage>
        <taxon>Eukaryota</taxon>
        <taxon>Metazoa</taxon>
        <taxon>Ecdysozoa</taxon>
        <taxon>Arthropoda</taxon>
        <taxon>Crustacea</taxon>
        <taxon>Multicrustacea</taxon>
        <taxon>Malacostraca</taxon>
        <taxon>Eumalacostraca</taxon>
        <taxon>Peracarida</taxon>
        <taxon>Amphipoda</taxon>
        <taxon>Amphilochidea</taxon>
        <taxon>Lysianassida</taxon>
        <taxon>Lysianassidira</taxon>
        <taxon>Lysianassoidea</taxon>
        <taxon>Lysianassidae</taxon>
        <taxon>Hirondellea</taxon>
    </lineage>
</organism>
<dbReference type="SMART" id="SM00357">
    <property type="entry name" value="CSP"/>
    <property type="match status" value="1"/>
</dbReference>